<keyword evidence="1" id="KW-0472">Membrane</keyword>
<dbReference type="RefSeq" id="XP_005708842.1">
    <property type="nucleotide sequence ID" value="XM_005708785.1"/>
</dbReference>
<protein>
    <submittedName>
        <fullName evidence="2">Uncharacterized protein</fullName>
    </submittedName>
</protein>
<dbReference type="GeneID" id="17090912"/>
<dbReference type="KEGG" id="gsl:Gasu_04160"/>
<evidence type="ECO:0000256" key="1">
    <source>
        <dbReference type="SAM" id="Phobius"/>
    </source>
</evidence>
<sequence length="379" mass="43941">MLAVNFYKYLLLGILIFLPNISFGKVTRAFVLSSKLPIFGMEDKALEKEDVCWQTLSQGTTNFDKPAKKPRLVFTLNHNLADVSSAKVLPGLRRHGITALFLVDSSSIVSNENILLNIVEQGHYVAVKNISENASKEELIRDLEVYYRVLEHLPLFIAQKSMITDPVEFPVRMMPIYVDEYDGRTILLEREGDFDDAISQVLESSSIVTLEKMMNLEQLKCNYQRLGCHCPETRNGIFSKWCTNIEDELTSRYISFAEYVSFEGSVTSQRVKDWLNDVHFFVQRNSEKLESLYETWRYADTVADSTSIIHLWPKRKIHPIHSVNSSCLRKFLQSHKQNYKIKDIIYDVHTLIDVIALLIIIIISLLRFRKNYFLIKKRD</sequence>
<keyword evidence="1" id="KW-0812">Transmembrane</keyword>
<organism evidence="2 3">
    <name type="scientific">Galdieria sulphuraria</name>
    <name type="common">Red alga</name>
    <dbReference type="NCBI Taxonomy" id="130081"/>
    <lineage>
        <taxon>Eukaryota</taxon>
        <taxon>Rhodophyta</taxon>
        <taxon>Bangiophyceae</taxon>
        <taxon>Galdieriales</taxon>
        <taxon>Galdieriaceae</taxon>
        <taxon>Galdieria</taxon>
    </lineage>
</organism>
<dbReference type="SUPFAM" id="SSF88713">
    <property type="entry name" value="Glycoside hydrolase/deacetylase"/>
    <property type="match status" value="1"/>
</dbReference>
<evidence type="ECO:0000313" key="2">
    <source>
        <dbReference type="EMBL" id="EME32322.1"/>
    </source>
</evidence>
<reference evidence="3" key="1">
    <citation type="journal article" date="2013" name="Science">
        <title>Gene transfer from bacteria and archaea facilitated evolution of an extremophilic eukaryote.</title>
        <authorList>
            <person name="Schonknecht G."/>
            <person name="Chen W.H."/>
            <person name="Ternes C.M."/>
            <person name="Barbier G.G."/>
            <person name="Shrestha R.P."/>
            <person name="Stanke M."/>
            <person name="Brautigam A."/>
            <person name="Baker B.J."/>
            <person name="Banfield J.F."/>
            <person name="Garavito R.M."/>
            <person name="Carr K."/>
            <person name="Wilkerson C."/>
            <person name="Rensing S.A."/>
            <person name="Gagneul D."/>
            <person name="Dickenson N.E."/>
            <person name="Oesterhelt C."/>
            <person name="Lercher M.J."/>
            <person name="Weber A.P."/>
        </authorList>
    </citation>
    <scope>NUCLEOTIDE SEQUENCE [LARGE SCALE GENOMIC DNA]</scope>
    <source>
        <strain evidence="3">074W</strain>
    </source>
</reference>
<dbReference type="GO" id="GO:0005975">
    <property type="term" value="P:carbohydrate metabolic process"/>
    <property type="evidence" value="ECO:0007669"/>
    <property type="project" value="InterPro"/>
</dbReference>
<proteinExistence type="predicted"/>
<accession>M2XQ24</accession>
<dbReference type="Gramene" id="EME32322">
    <property type="protein sequence ID" value="EME32322"/>
    <property type="gene ID" value="Gasu_04160"/>
</dbReference>
<keyword evidence="1" id="KW-1133">Transmembrane helix</keyword>
<keyword evidence="3" id="KW-1185">Reference proteome</keyword>
<dbReference type="Proteomes" id="UP000030680">
    <property type="component" value="Unassembled WGS sequence"/>
</dbReference>
<name>M2XQ24_GALSU</name>
<dbReference type="AlphaFoldDB" id="M2XQ24"/>
<dbReference type="OrthoDB" id="10341442at2759"/>
<dbReference type="InterPro" id="IPR011330">
    <property type="entry name" value="Glyco_hydro/deAcase_b/a-brl"/>
</dbReference>
<gene>
    <name evidence="2" type="ORF">Gasu_04160</name>
</gene>
<dbReference type="EMBL" id="KB454486">
    <property type="protein sequence ID" value="EME32322.1"/>
    <property type="molecule type" value="Genomic_DNA"/>
</dbReference>
<feature type="transmembrane region" description="Helical" evidence="1">
    <location>
        <begin position="344"/>
        <end position="368"/>
    </location>
</feature>
<evidence type="ECO:0000313" key="3">
    <source>
        <dbReference type="Proteomes" id="UP000030680"/>
    </source>
</evidence>